<keyword evidence="3 10" id="KW-0378">Hydrolase</keyword>
<dbReference type="PROSITE" id="PS51198">
    <property type="entry name" value="UVRD_HELICASE_ATP_BIND"/>
    <property type="match status" value="1"/>
</dbReference>
<feature type="region of interest" description="Disordered" evidence="11">
    <location>
        <begin position="563"/>
        <end position="583"/>
    </location>
</feature>
<feature type="binding site" evidence="10">
    <location>
        <begin position="33"/>
        <end position="40"/>
    </location>
    <ligand>
        <name>ATP</name>
        <dbReference type="ChEBI" id="CHEBI:30616"/>
    </ligand>
</feature>
<dbReference type="CDD" id="cd17932">
    <property type="entry name" value="DEXQc_UvrD"/>
    <property type="match status" value="1"/>
</dbReference>
<feature type="compositionally biased region" description="Basic and acidic residues" evidence="11">
    <location>
        <begin position="567"/>
        <end position="583"/>
    </location>
</feature>
<evidence type="ECO:0000256" key="4">
    <source>
        <dbReference type="ARBA" id="ARBA00022806"/>
    </source>
</evidence>
<dbReference type="InterPro" id="IPR027417">
    <property type="entry name" value="P-loop_NTPase"/>
</dbReference>
<evidence type="ECO:0000256" key="5">
    <source>
        <dbReference type="ARBA" id="ARBA00022840"/>
    </source>
</evidence>
<name>A0ABT2T7T6_9FIRM</name>
<keyword evidence="2 10" id="KW-0547">Nucleotide-binding</keyword>
<dbReference type="InterPro" id="IPR013986">
    <property type="entry name" value="DExx_box_DNA_helicase_dom_sf"/>
</dbReference>
<keyword evidence="6" id="KW-0413">Isomerase</keyword>
<dbReference type="Gene3D" id="3.40.50.300">
    <property type="entry name" value="P-loop containing nucleotide triphosphate hydrolases"/>
    <property type="match status" value="2"/>
</dbReference>
<evidence type="ECO:0000313" key="14">
    <source>
        <dbReference type="EMBL" id="MCU6745809.1"/>
    </source>
</evidence>
<dbReference type="PANTHER" id="PTHR11070">
    <property type="entry name" value="UVRD / RECB / PCRA DNA HELICASE FAMILY MEMBER"/>
    <property type="match status" value="1"/>
</dbReference>
<dbReference type="InterPro" id="IPR014017">
    <property type="entry name" value="DNA_helicase_UvrD-like_C"/>
</dbReference>
<comment type="catalytic activity">
    <reaction evidence="7">
        <text>Couples ATP hydrolysis with the unwinding of duplex DNA by translocating in the 3'-5' direction.</text>
        <dbReference type="EC" id="5.6.2.4"/>
    </reaction>
</comment>
<accession>A0ABT2T7T6</accession>
<evidence type="ECO:0000256" key="7">
    <source>
        <dbReference type="ARBA" id="ARBA00034617"/>
    </source>
</evidence>
<evidence type="ECO:0000256" key="1">
    <source>
        <dbReference type="ARBA" id="ARBA00009922"/>
    </source>
</evidence>
<evidence type="ECO:0000256" key="8">
    <source>
        <dbReference type="ARBA" id="ARBA00034808"/>
    </source>
</evidence>
<evidence type="ECO:0000256" key="3">
    <source>
        <dbReference type="ARBA" id="ARBA00022801"/>
    </source>
</evidence>
<dbReference type="InterPro" id="IPR014016">
    <property type="entry name" value="UvrD-like_ATP-bd"/>
</dbReference>
<reference evidence="14 15" key="1">
    <citation type="journal article" date="2021" name="ISME Commun">
        <title>Automated analysis of genomic sequences facilitates high-throughput and comprehensive description of bacteria.</title>
        <authorList>
            <person name="Hitch T.C.A."/>
        </authorList>
    </citation>
    <scope>NUCLEOTIDE SEQUENCE [LARGE SCALE GENOMIC DNA]</scope>
    <source>
        <strain evidence="14 15">Sanger_18</strain>
    </source>
</reference>
<evidence type="ECO:0000256" key="9">
    <source>
        <dbReference type="ARBA" id="ARBA00048988"/>
    </source>
</evidence>
<evidence type="ECO:0000256" key="10">
    <source>
        <dbReference type="PROSITE-ProRule" id="PRU00560"/>
    </source>
</evidence>
<keyword evidence="15" id="KW-1185">Reference proteome</keyword>
<dbReference type="GO" id="GO:0004386">
    <property type="term" value="F:helicase activity"/>
    <property type="evidence" value="ECO:0007669"/>
    <property type="project" value="UniProtKB-KW"/>
</dbReference>
<protein>
    <recommendedName>
        <fullName evidence="8">DNA 3'-5' helicase</fullName>
        <ecNumber evidence="8">5.6.2.4</ecNumber>
    </recommendedName>
</protein>
<evidence type="ECO:0000256" key="11">
    <source>
        <dbReference type="SAM" id="MobiDB-lite"/>
    </source>
</evidence>
<dbReference type="Gene3D" id="1.10.10.160">
    <property type="match status" value="1"/>
</dbReference>
<dbReference type="EMBL" id="JAOQKJ010000017">
    <property type="protein sequence ID" value="MCU6745809.1"/>
    <property type="molecule type" value="Genomic_DNA"/>
</dbReference>
<feature type="domain" description="UvrD-like helicase ATP-binding" evidence="12">
    <location>
        <begin position="12"/>
        <end position="289"/>
    </location>
</feature>
<dbReference type="PROSITE" id="PS51217">
    <property type="entry name" value="UVRD_HELICASE_CTER"/>
    <property type="match status" value="1"/>
</dbReference>
<dbReference type="RefSeq" id="WP_262575844.1">
    <property type="nucleotide sequence ID" value="NZ_JAOQKJ010000017.1"/>
</dbReference>
<dbReference type="Pfam" id="PF00580">
    <property type="entry name" value="UvrD-helicase"/>
    <property type="match status" value="1"/>
</dbReference>
<dbReference type="InterPro" id="IPR000212">
    <property type="entry name" value="DNA_helicase_UvrD/REP"/>
</dbReference>
<dbReference type="CDD" id="cd18807">
    <property type="entry name" value="SF1_C_UvrD"/>
    <property type="match status" value="1"/>
</dbReference>
<dbReference type="Pfam" id="PF13361">
    <property type="entry name" value="UvrD_C"/>
    <property type="match status" value="1"/>
</dbReference>
<evidence type="ECO:0000256" key="6">
    <source>
        <dbReference type="ARBA" id="ARBA00023235"/>
    </source>
</evidence>
<sequence length="703" mass="80179">MTFQEFKERFSLQMNDQQETAVLHTEGAVLLLAVPGSGKTTVLVTRIGYLIYCKEIPPERILTVTYTVAATADMKRRFCELFGEEHAGRLEFRTINGISQRVLQYFGYKTGKTPFDVADKEAVAILKSAFFEVRNSFATENDIRELQTAVTYVKNMRYTEEEIRKYQTPVQKLPEIYQAYQKGLKEKSLIDYDDQMVYALRILQQFPEVRSHFQESYSYFCVDEAQDTSKIQHDMIRLLSEKCGNLFMVGDEDQSIYGFRAAYPEALVDFEAVHPGASVLLMESNYRSGQQIVEAADRFIQKNVARHEKHMTPWKDMEGKVQRITLRNRKAQYEYLLQQAREKKGISAVLYRNHESALPLIDLLEREGIPYRMKGSDMTFFSHPVVGDICDFLRLAQNPYDGEVFLRIYYKMGAGISKAAALEAIENNSLKRTLLQEVAEGEKATPFVRKQCRSLQTHFASMQKEGAGRAIYRILHFMGYQDYMESHGLDSGKAEILRILGEAENDSRAFLRRLLELQELISTGGSMTKQKPHLLLSTIHSSKGLEYDRVFLLDMAEGILPSVQKPPEGKKGTGSGRKAEKDRELYEEERRLFYVAMTRARKELYIFAFEDGSTSSFSREIFAPRASAAGSRGKGIGISCGSRQAYTYDMEEYKEGMYVLHKTFGLGLILKREGDKAMIAFPDPAGMKTVSLSVALENGLLRK</sequence>
<dbReference type="SUPFAM" id="SSF52540">
    <property type="entry name" value="P-loop containing nucleoside triphosphate hydrolases"/>
    <property type="match status" value="1"/>
</dbReference>
<comment type="similarity">
    <text evidence="1">Belongs to the helicase family. UvrD subfamily.</text>
</comment>
<comment type="caution">
    <text evidence="14">The sequence shown here is derived from an EMBL/GenBank/DDBJ whole genome shotgun (WGS) entry which is preliminary data.</text>
</comment>
<evidence type="ECO:0000256" key="2">
    <source>
        <dbReference type="ARBA" id="ARBA00022741"/>
    </source>
</evidence>
<keyword evidence="4 10" id="KW-0347">Helicase</keyword>
<gene>
    <name evidence="14" type="ORF">OCV77_15135</name>
</gene>
<evidence type="ECO:0000313" key="15">
    <source>
        <dbReference type="Proteomes" id="UP001652432"/>
    </source>
</evidence>
<dbReference type="EC" id="5.6.2.4" evidence="8"/>
<keyword evidence="5 10" id="KW-0067">ATP-binding</keyword>
<evidence type="ECO:0000259" key="12">
    <source>
        <dbReference type="PROSITE" id="PS51198"/>
    </source>
</evidence>
<feature type="domain" description="UvrD-like helicase C-terminal" evidence="13">
    <location>
        <begin position="290"/>
        <end position="544"/>
    </location>
</feature>
<dbReference type="PANTHER" id="PTHR11070:SF63">
    <property type="entry name" value="DNA HELICASE IV"/>
    <property type="match status" value="1"/>
</dbReference>
<dbReference type="Gene3D" id="1.10.486.10">
    <property type="entry name" value="PCRA, domain 4"/>
    <property type="match status" value="1"/>
</dbReference>
<evidence type="ECO:0000259" key="13">
    <source>
        <dbReference type="PROSITE" id="PS51217"/>
    </source>
</evidence>
<organism evidence="14 15">
    <name type="scientific">Suilimivivens aceti</name>
    <dbReference type="NCBI Taxonomy" id="2981774"/>
    <lineage>
        <taxon>Bacteria</taxon>
        <taxon>Bacillati</taxon>
        <taxon>Bacillota</taxon>
        <taxon>Clostridia</taxon>
        <taxon>Lachnospirales</taxon>
        <taxon>Lachnospiraceae</taxon>
        <taxon>Suilimivivens</taxon>
    </lineage>
</organism>
<proteinExistence type="inferred from homology"/>
<dbReference type="Proteomes" id="UP001652432">
    <property type="component" value="Unassembled WGS sequence"/>
</dbReference>
<comment type="catalytic activity">
    <reaction evidence="9">
        <text>ATP + H2O = ADP + phosphate + H(+)</text>
        <dbReference type="Rhea" id="RHEA:13065"/>
        <dbReference type="ChEBI" id="CHEBI:15377"/>
        <dbReference type="ChEBI" id="CHEBI:15378"/>
        <dbReference type="ChEBI" id="CHEBI:30616"/>
        <dbReference type="ChEBI" id="CHEBI:43474"/>
        <dbReference type="ChEBI" id="CHEBI:456216"/>
        <dbReference type="EC" id="5.6.2.4"/>
    </reaction>
</comment>